<name>A0A1E5SYS4_9BACT</name>
<evidence type="ECO:0000313" key="3">
    <source>
        <dbReference type="Proteomes" id="UP000095552"/>
    </source>
</evidence>
<dbReference type="OrthoDB" id="783596at2"/>
<dbReference type="EMBL" id="MDGQ01000005">
    <property type="protein sequence ID" value="OEK04271.1"/>
    <property type="molecule type" value="Genomic_DNA"/>
</dbReference>
<proteinExistence type="predicted"/>
<evidence type="ECO:0000256" key="1">
    <source>
        <dbReference type="SAM" id="SignalP"/>
    </source>
</evidence>
<dbReference type="AlphaFoldDB" id="A0A1E5SYS4"/>
<gene>
    <name evidence="2" type="ORF">BFP71_12365</name>
</gene>
<accession>A0A1E5SYS4</accession>
<dbReference type="Proteomes" id="UP000095552">
    <property type="component" value="Unassembled WGS sequence"/>
</dbReference>
<feature type="signal peptide" evidence="1">
    <location>
        <begin position="1"/>
        <end position="20"/>
    </location>
</feature>
<organism evidence="2 3">
    <name type="scientific">Roseivirga misakiensis</name>
    <dbReference type="NCBI Taxonomy" id="1563681"/>
    <lineage>
        <taxon>Bacteria</taxon>
        <taxon>Pseudomonadati</taxon>
        <taxon>Bacteroidota</taxon>
        <taxon>Cytophagia</taxon>
        <taxon>Cytophagales</taxon>
        <taxon>Roseivirgaceae</taxon>
        <taxon>Roseivirga</taxon>
    </lineage>
</organism>
<keyword evidence="3" id="KW-1185">Reference proteome</keyword>
<dbReference type="STRING" id="1563681.BFP71_12365"/>
<evidence type="ECO:0000313" key="2">
    <source>
        <dbReference type="EMBL" id="OEK04271.1"/>
    </source>
</evidence>
<dbReference type="RefSeq" id="WP_069835776.1">
    <property type="nucleotide sequence ID" value="NZ_MDGQ01000005.1"/>
</dbReference>
<dbReference type="PROSITE" id="PS51257">
    <property type="entry name" value="PROKAR_LIPOPROTEIN"/>
    <property type="match status" value="1"/>
</dbReference>
<protein>
    <recommendedName>
        <fullName evidence="4">Auto-transporter adhesin head GIN domain-containing protein</fullName>
    </recommendedName>
</protein>
<comment type="caution">
    <text evidence="2">The sequence shown here is derived from an EMBL/GenBank/DDBJ whole genome shotgun (WGS) entry which is preliminary data.</text>
</comment>
<feature type="chain" id="PRO_5009185782" description="Auto-transporter adhesin head GIN domain-containing protein" evidence="1">
    <location>
        <begin position="21"/>
        <end position="175"/>
    </location>
</feature>
<sequence length="175" mass="19145">MKLFRNFAIVVLAIVGFSCAESPLSSSYQEMTEGRLLLGATVHLGNGEFVENAALGVKDGFVTLLADDALSKIDLDKFQVDKLGPEYHIYPFKKAIQGNSGIVLARANAEPINIAIRDQEVEKCITIGCEAQLLICYGSIKDMNKFRVDYVVMGSDKVRILRQSDYSGTIMSGSN</sequence>
<keyword evidence="1" id="KW-0732">Signal</keyword>
<reference evidence="2 3" key="1">
    <citation type="submission" date="2016-08" db="EMBL/GenBank/DDBJ databases">
        <title>Draft genome of Fabibacter sp. strain SK-8.</title>
        <authorList>
            <person name="Wong S.-K."/>
            <person name="Hamasaki K."/>
            <person name="Yoshizawa S."/>
        </authorList>
    </citation>
    <scope>NUCLEOTIDE SEQUENCE [LARGE SCALE GENOMIC DNA]</scope>
    <source>
        <strain evidence="2 3">SK-8</strain>
    </source>
</reference>
<evidence type="ECO:0008006" key="4">
    <source>
        <dbReference type="Google" id="ProtNLM"/>
    </source>
</evidence>